<evidence type="ECO:0000256" key="2">
    <source>
        <dbReference type="ARBA" id="ARBA00023002"/>
    </source>
</evidence>
<comment type="caution">
    <text evidence="4">The sequence shown here is derived from an EMBL/GenBank/DDBJ whole genome shotgun (WGS) entry which is preliminary data.</text>
</comment>
<evidence type="ECO:0000256" key="1">
    <source>
        <dbReference type="ARBA" id="ARBA00006484"/>
    </source>
</evidence>
<reference evidence="4" key="1">
    <citation type="submission" date="2021-03" db="EMBL/GenBank/DDBJ databases">
        <authorList>
            <person name="Tagirdzhanova G."/>
        </authorList>
    </citation>
    <scope>NUCLEOTIDE SEQUENCE</scope>
</reference>
<dbReference type="EMBL" id="CAJPDS010000110">
    <property type="protein sequence ID" value="CAF9938232.1"/>
    <property type="molecule type" value="Genomic_DNA"/>
</dbReference>
<dbReference type="CDD" id="cd05233">
    <property type="entry name" value="SDR_c"/>
    <property type="match status" value="1"/>
</dbReference>
<dbReference type="InterPro" id="IPR036291">
    <property type="entry name" value="NAD(P)-bd_dom_sf"/>
</dbReference>
<sequence>MAPDVSEFAAPGEYLTNPIHNDTYPAIDSTKASLTGKSVFISGASKGIGRAMSISFAKAGASQIAIAARSDMTTLVQEIGEASTKAGKPLPRILQIKLDVSSRESIDGAALEVEKEFGKLDILVNNAGVLGNILPLAENDPDDWWNTWTVNIRGPYLITRAFLPLMLRGGDKQIVNVSSVGAHFVTPTMSSYQGTKLALLRFTEHLSAEYSDIVTFCIHPGNILTDMVNGPDSGVPDDLKQIFIDTPELPADTVVYLTSERRTWLNGRYISCNWDMPQLMDMKEELVKGDKLKVRLVV</sequence>
<dbReference type="PRINTS" id="PR00081">
    <property type="entry name" value="GDHRDH"/>
</dbReference>
<dbReference type="Proteomes" id="UP000664521">
    <property type="component" value="Unassembled WGS sequence"/>
</dbReference>
<dbReference type="GO" id="GO:0016616">
    <property type="term" value="F:oxidoreductase activity, acting on the CH-OH group of donors, NAD or NADP as acceptor"/>
    <property type="evidence" value="ECO:0007669"/>
    <property type="project" value="TreeGrafter"/>
</dbReference>
<organism evidence="4 5">
    <name type="scientific">Heterodermia speciosa</name>
    <dbReference type="NCBI Taxonomy" id="116794"/>
    <lineage>
        <taxon>Eukaryota</taxon>
        <taxon>Fungi</taxon>
        <taxon>Dikarya</taxon>
        <taxon>Ascomycota</taxon>
        <taxon>Pezizomycotina</taxon>
        <taxon>Lecanoromycetes</taxon>
        <taxon>OSLEUM clade</taxon>
        <taxon>Lecanoromycetidae</taxon>
        <taxon>Caliciales</taxon>
        <taxon>Physciaceae</taxon>
        <taxon>Heterodermia</taxon>
    </lineage>
</organism>
<dbReference type="AlphaFoldDB" id="A0A8H3G7E3"/>
<keyword evidence="2" id="KW-0560">Oxidoreductase</keyword>
<dbReference type="SUPFAM" id="SSF51735">
    <property type="entry name" value="NAD(P)-binding Rossmann-fold domains"/>
    <property type="match status" value="1"/>
</dbReference>
<evidence type="ECO:0000313" key="5">
    <source>
        <dbReference type="Proteomes" id="UP000664521"/>
    </source>
</evidence>
<protein>
    <submittedName>
        <fullName evidence="4">Uncharacterized protein</fullName>
    </submittedName>
</protein>
<dbReference type="PANTHER" id="PTHR42760:SF37">
    <property type="entry name" value="CLAVALDEHYDE DEHYDROGENASE"/>
    <property type="match status" value="1"/>
</dbReference>
<dbReference type="OrthoDB" id="1933717at2759"/>
<dbReference type="PRINTS" id="PR00080">
    <property type="entry name" value="SDRFAMILY"/>
</dbReference>
<name>A0A8H3G7E3_9LECA</name>
<dbReference type="Pfam" id="PF00106">
    <property type="entry name" value="adh_short"/>
    <property type="match status" value="1"/>
</dbReference>
<keyword evidence="5" id="KW-1185">Reference proteome</keyword>
<accession>A0A8H3G7E3</accession>
<proteinExistence type="inferred from homology"/>
<dbReference type="Gene3D" id="3.40.50.720">
    <property type="entry name" value="NAD(P)-binding Rossmann-like Domain"/>
    <property type="match status" value="1"/>
</dbReference>
<evidence type="ECO:0000313" key="4">
    <source>
        <dbReference type="EMBL" id="CAF9938232.1"/>
    </source>
</evidence>
<evidence type="ECO:0000256" key="3">
    <source>
        <dbReference type="RuleBase" id="RU000363"/>
    </source>
</evidence>
<dbReference type="PANTHER" id="PTHR42760">
    <property type="entry name" value="SHORT-CHAIN DEHYDROGENASES/REDUCTASES FAMILY MEMBER"/>
    <property type="match status" value="1"/>
</dbReference>
<gene>
    <name evidence="4" type="ORF">HETSPECPRED_000999</name>
</gene>
<comment type="similarity">
    <text evidence="1 3">Belongs to the short-chain dehydrogenases/reductases (SDR) family.</text>
</comment>
<dbReference type="InterPro" id="IPR002347">
    <property type="entry name" value="SDR_fam"/>
</dbReference>